<dbReference type="Pfam" id="PF00610">
    <property type="entry name" value="DEP"/>
    <property type="match status" value="1"/>
</dbReference>
<dbReference type="PROSITE" id="PS50186">
    <property type="entry name" value="DEP"/>
    <property type="match status" value="1"/>
</dbReference>
<comment type="similarity">
    <text evidence="2">Belongs to the IML1 family.</text>
</comment>
<dbReference type="GO" id="GO:0005774">
    <property type="term" value="C:vacuolar membrane"/>
    <property type="evidence" value="ECO:0007669"/>
    <property type="project" value="UniProtKB-SubCell"/>
</dbReference>
<feature type="compositionally biased region" description="Polar residues" evidence="5">
    <location>
        <begin position="1811"/>
        <end position="1823"/>
    </location>
</feature>
<feature type="region of interest" description="Disordered" evidence="5">
    <location>
        <begin position="871"/>
        <end position="890"/>
    </location>
</feature>
<dbReference type="SMART" id="SM00049">
    <property type="entry name" value="DEP"/>
    <property type="match status" value="1"/>
</dbReference>
<evidence type="ECO:0000256" key="4">
    <source>
        <dbReference type="ARBA" id="ARBA00021881"/>
    </source>
</evidence>
<feature type="region of interest" description="Disordered" evidence="5">
    <location>
        <begin position="396"/>
        <end position="416"/>
    </location>
</feature>
<dbReference type="EMBL" id="KZ679257">
    <property type="protein sequence ID" value="PTB45584.1"/>
    <property type="molecule type" value="Genomic_DNA"/>
</dbReference>
<dbReference type="PANTHER" id="PTHR13179:SF8">
    <property type="entry name" value="GATOR COMPLEX PROTEIN DEPDC5"/>
    <property type="match status" value="1"/>
</dbReference>
<evidence type="ECO:0000256" key="2">
    <source>
        <dbReference type="ARBA" id="ARBA00005643"/>
    </source>
</evidence>
<feature type="compositionally biased region" description="Basic residues" evidence="5">
    <location>
        <begin position="14"/>
        <end position="23"/>
    </location>
</feature>
<dbReference type="Proteomes" id="UP000240493">
    <property type="component" value="Unassembled WGS sequence"/>
</dbReference>
<gene>
    <name evidence="7" type="ORF">M441DRAFT_159542</name>
</gene>
<feature type="region of interest" description="Disordered" evidence="5">
    <location>
        <begin position="1721"/>
        <end position="1748"/>
    </location>
</feature>
<feature type="region of interest" description="Disordered" evidence="5">
    <location>
        <begin position="1"/>
        <end position="59"/>
    </location>
</feature>
<dbReference type="InterPro" id="IPR045838">
    <property type="entry name" value="DEPDC5_CTD"/>
</dbReference>
<evidence type="ECO:0000256" key="5">
    <source>
        <dbReference type="SAM" id="MobiDB-lite"/>
    </source>
</evidence>
<dbReference type="GO" id="GO:0010508">
    <property type="term" value="P:positive regulation of autophagy"/>
    <property type="evidence" value="ECO:0007669"/>
    <property type="project" value="TreeGrafter"/>
</dbReference>
<dbReference type="Pfam" id="PF19418">
    <property type="entry name" value="DEPDC5_CTD"/>
    <property type="match status" value="1"/>
</dbReference>
<dbReference type="InterPro" id="IPR048255">
    <property type="entry name" value="IML1_N"/>
</dbReference>
<organism evidence="7 8">
    <name type="scientific">Trichoderma asperellum (strain ATCC 204424 / CBS 433.97 / NBRC 101777)</name>
    <dbReference type="NCBI Taxonomy" id="1042311"/>
    <lineage>
        <taxon>Eukaryota</taxon>
        <taxon>Fungi</taxon>
        <taxon>Dikarya</taxon>
        <taxon>Ascomycota</taxon>
        <taxon>Pezizomycotina</taxon>
        <taxon>Sordariomycetes</taxon>
        <taxon>Hypocreomycetidae</taxon>
        <taxon>Hypocreales</taxon>
        <taxon>Hypocreaceae</taxon>
        <taxon>Trichoderma</taxon>
    </lineage>
</organism>
<feature type="compositionally biased region" description="Basic residues" evidence="5">
    <location>
        <begin position="1776"/>
        <end position="1805"/>
    </location>
</feature>
<evidence type="ECO:0000313" key="7">
    <source>
        <dbReference type="EMBL" id="PTB45584.1"/>
    </source>
</evidence>
<feature type="region of interest" description="Disordered" evidence="5">
    <location>
        <begin position="1408"/>
        <end position="1439"/>
    </location>
</feature>
<dbReference type="STRING" id="1042311.A0A2T3ZLA3"/>
<accession>A0A2T3ZLA3</accession>
<evidence type="ECO:0000313" key="8">
    <source>
        <dbReference type="Proteomes" id="UP000240493"/>
    </source>
</evidence>
<evidence type="ECO:0000256" key="1">
    <source>
        <dbReference type="ARBA" id="ARBA00004148"/>
    </source>
</evidence>
<dbReference type="Pfam" id="PF12257">
    <property type="entry name" value="IML1"/>
    <property type="match status" value="1"/>
</dbReference>
<feature type="domain" description="DEP" evidence="6">
    <location>
        <begin position="1364"/>
        <end position="1462"/>
    </location>
</feature>
<dbReference type="GO" id="GO:1990130">
    <property type="term" value="C:GATOR1 complex"/>
    <property type="evidence" value="ECO:0007669"/>
    <property type="project" value="TreeGrafter"/>
</dbReference>
<protein>
    <recommendedName>
        <fullName evidence="3">Vacuolar membrane-associated protein IML1</fullName>
    </recommendedName>
    <alternativeName>
        <fullName evidence="4">Vacuolar membrane-associated protein iml1</fullName>
    </alternativeName>
</protein>
<keyword evidence="8" id="KW-1185">Reference proteome</keyword>
<dbReference type="InterPro" id="IPR036390">
    <property type="entry name" value="WH_DNA-bd_sf"/>
</dbReference>
<evidence type="ECO:0000256" key="3">
    <source>
        <dbReference type="ARBA" id="ARBA00018529"/>
    </source>
</evidence>
<feature type="compositionally biased region" description="Polar residues" evidence="5">
    <location>
        <begin position="1485"/>
        <end position="1498"/>
    </location>
</feature>
<dbReference type="InterPro" id="IPR027244">
    <property type="entry name" value="IML1"/>
</dbReference>
<comment type="subcellular location">
    <subcellularLocation>
        <location evidence="1">Vacuole membrane</location>
        <topology evidence="1">Peripheral membrane protein</topology>
    </subcellularLocation>
</comment>
<name>A0A2T3ZLA3_TRIA4</name>
<dbReference type="Gene3D" id="1.10.10.10">
    <property type="entry name" value="Winged helix-like DNA-binding domain superfamily/Winged helix DNA-binding domain"/>
    <property type="match status" value="1"/>
</dbReference>
<sequence>MSRNVGAVPSAPRRGPHWSHHLRQSSTNSDRASEASLASPRSMSTHSTIKDAKDEKPRKAEHYCAVTVNEGYSRDEVLLNLDLIGGDIKPGTLMSIAVVKSDLSKSSAGYGSYKKLAHDDNSSLRYQNAGPCDPNNLGHQYIFVAKDMPKEVKARQPEAEVYVVKHIADTFGMKKGSIVLLTPVDDDHPVTEATHVEMIFKDQYLSRADMWRVAVGELAQRTVYKGQSLLFMGTIKAQVTTVFANGNSVHSGFFGRETRPIFRSESARFVLFIQMSKEMWDFDSDSSGEIMFNKVVNGFLPALFKKWATLKVKHLVSIVLFARVEYDTGLTNELDVSGLQSDYYTGIQSYGNRRPYKDFYRVVVSEMASGEWTKILFQLKKELNYFRRDITLHHQTANPSDGSKDTASGNEPVSRTKAESSFSIHGNILEAINLACAQFSHDYIDRDLTRTGISVAVISPGAGIFEVDYETLRRTTEALVGNGIGIDLICMAQMPLHSVPLFKYRNPRFSLAGDLSQDRHHSLSRSFHSRESTPNQQTPVVGSFQSGGGSFSPSKSRDMIRRVEHVDSQSRRDEWCYVLPQWLHVSFWTGTSNEALSYAGVALSVSNRVEQNDDDDFRIRCRMYDLQMRSALDTNEIEITPLHSDINYPSSIFENSSFSKRRQEAIGDLWYNPPSRLSDHINENIHGFQRFAPDRLGRPSERPSWKQLQDFDDSRAILTHHKRHNHHASEAGLRSDEIRRHHMEDLNVLGTSLPEKKLYSNFPSARKLSMNQAEIEKPNIFPKKTLPDPLPINTLPSPPPPSQPQSFTSAPYQTGPYQSVPLTKVPSAPKQPKFIKQISLGQRGFGIAAPKIVAAEVKTENVNAAVTKPNVAPLTPRSRSDMRPATPQTIRSQSPFSITKLRAEVSDPIMDRMSSTPSIPILKKNGSSRHDIGIHNLKAGASAHPSASRTRSDSLEDDHEMIQSMFRPEDQKMILNKLRAGVGVGVGVAPEPPPTISPASAVSPWLVLLNPSNPEKSQIKAVNLYSRWQHIFPRISDMKIQKWKALCCPAAVPLTTEYFPTRAQFDTEYQRHPYSVDQNADDELTEEPKSRQEFISELISLRFSQGFQVVVGPAVAKAFGQKMIKLGDIFSRDQVLEDGTSIFMSVGNVIHQLSCVNGTEVEVNIYVRNPTADMSGLPQGYSPIYKPAIRTLFDTDYEARRIELLSIPRPDRNWNMIDSYAAGHHDEMMESLRFWRARFVLIPLAAHNPSVPRTQNGLYPEEIRIEGIKRLAHLWQKNRYIPPSERRFQTARGRGQLDRSPLDIVYKTEDPSVVIAAELETLPLIEGLEGGMSKKHQLVSRKDRFEKSNLNFAVLAEAMQQPVEQGGVPLRNRRWHLRLHYHSFLGSDMTTWLLENFDDLETREDAEDLGNALMVPDEPKGKDKDKEVSEKEKEKEKSKGLFVHVERRHRFRDGNYFYQFAPEFAKQQPGWFGSSKKKEAPLPTTPMTESSIGSGRSRSLQDDYSPASLTSTPTMAAQHIAKSRPKVILSKVIKYDVDPRKRSYRPERIDLHYDRLHNPDNCYHVRIDWMNATAKLVEDAVDIWEREASQYGLRLVEVPISEASAITEINPLRRPYPIKLAVQPPDQKPETFYDPNSLGPQTVPTKYFYQKSILRHFDFVLDMEAASNYPGNVDIIYSWGRPDYRYTQYIHRSGVLLAQVTDDGNFLVLANRLYGRRAVKERESAARNFTPIDQPHLPMERGSGRAPSFDSFSLSESIMAGSSMHMGAPTPLQHHAGGHHHHPPHHLSYHHHPYHHHHAPYHHHSSPSLKPVNSSASLSTIHAQQPPPPQFSANPTAHLYVPEAIKEELEAFCSDAAALEAFYKETLERGQIIQGTPATAATVNPPGLEAVPETSIPSLGLPPGVLASLDSGAAMRIGSPMMFLRRGSVQFDGLGLGGSKK</sequence>
<dbReference type="InterPro" id="IPR036388">
    <property type="entry name" value="WH-like_DNA-bd_sf"/>
</dbReference>
<feature type="region of interest" description="Disordered" evidence="5">
    <location>
        <begin position="780"/>
        <end position="818"/>
    </location>
</feature>
<reference evidence="7 8" key="1">
    <citation type="submission" date="2016-07" db="EMBL/GenBank/DDBJ databases">
        <title>Multiple horizontal gene transfer events from other fungi enriched the ability of initially mycotrophic Trichoderma (Ascomycota) to feed on dead plant biomass.</title>
        <authorList>
            <consortium name="DOE Joint Genome Institute"/>
            <person name="Aerts A."/>
            <person name="Atanasova L."/>
            <person name="Chenthamara K."/>
            <person name="Zhang J."/>
            <person name="Grujic M."/>
            <person name="Henrissat B."/>
            <person name="Kuo A."/>
            <person name="Salamov A."/>
            <person name="Lipzen A."/>
            <person name="Labutti K."/>
            <person name="Barry K."/>
            <person name="Miao Y."/>
            <person name="Rahimi M.J."/>
            <person name="Shen Q."/>
            <person name="Grigoriev I.V."/>
            <person name="Kubicek C.P."/>
            <person name="Druzhinina I.S."/>
        </authorList>
    </citation>
    <scope>NUCLEOTIDE SEQUENCE [LARGE SCALE GENOMIC DNA]</scope>
    <source>
        <strain evidence="7 8">CBS 433.97</strain>
    </source>
</reference>
<feature type="compositionally biased region" description="Basic and acidic residues" evidence="5">
    <location>
        <begin position="1417"/>
        <end position="1439"/>
    </location>
</feature>
<dbReference type="GO" id="GO:0035556">
    <property type="term" value="P:intracellular signal transduction"/>
    <property type="evidence" value="ECO:0007669"/>
    <property type="project" value="InterPro"/>
</dbReference>
<dbReference type="PANTHER" id="PTHR13179">
    <property type="entry name" value="DEP DOMAIN CONTAINING PROTEIN 5"/>
    <property type="match status" value="1"/>
</dbReference>
<feature type="region of interest" description="Disordered" evidence="5">
    <location>
        <begin position="522"/>
        <end position="557"/>
    </location>
</feature>
<dbReference type="GO" id="GO:1904262">
    <property type="term" value="P:negative regulation of TORC1 signaling"/>
    <property type="evidence" value="ECO:0007669"/>
    <property type="project" value="TreeGrafter"/>
</dbReference>
<dbReference type="GO" id="GO:0005096">
    <property type="term" value="F:GTPase activator activity"/>
    <property type="evidence" value="ECO:0007669"/>
    <property type="project" value="InterPro"/>
</dbReference>
<dbReference type="OrthoDB" id="39497at2759"/>
<proteinExistence type="inferred from homology"/>
<feature type="region of interest" description="Disordered" evidence="5">
    <location>
        <begin position="1763"/>
        <end position="1835"/>
    </location>
</feature>
<feature type="region of interest" description="Disordered" evidence="5">
    <location>
        <begin position="937"/>
        <end position="956"/>
    </location>
</feature>
<feature type="compositionally biased region" description="Basic and acidic residues" evidence="5">
    <location>
        <begin position="48"/>
        <end position="59"/>
    </location>
</feature>
<dbReference type="SUPFAM" id="SSF46785">
    <property type="entry name" value="Winged helix' DNA-binding domain"/>
    <property type="match status" value="1"/>
</dbReference>
<dbReference type="InterPro" id="IPR000591">
    <property type="entry name" value="DEP_dom"/>
</dbReference>
<evidence type="ECO:0000259" key="6">
    <source>
        <dbReference type="PROSITE" id="PS50186"/>
    </source>
</evidence>
<dbReference type="CDD" id="cd04449">
    <property type="entry name" value="DEP_DEPDC5-like"/>
    <property type="match status" value="1"/>
</dbReference>
<feature type="region of interest" description="Disordered" evidence="5">
    <location>
        <begin position="1471"/>
        <end position="1505"/>
    </location>
</feature>